<dbReference type="EMBL" id="CP009526">
    <property type="protein sequence ID" value="AKB50494.1"/>
    <property type="molecule type" value="Genomic_DNA"/>
</dbReference>
<proteinExistence type="predicted"/>
<keyword evidence="1" id="KW-0812">Transmembrane</keyword>
<dbReference type="KEGG" id="mbw:MSBRW_1241"/>
<keyword evidence="1" id="KW-1133">Transmembrane helix</keyword>
<evidence type="ECO:0000313" key="3">
    <source>
        <dbReference type="Proteomes" id="UP000033038"/>
    </source>
</evidence>
<evidence type="ECO:0000313" key="2">
    <source>
        <dbReference type="EMBL" id="AKB50494.1"/>
    </source>
</evidence>
<sequence length="43" mass="5132">MNEATASEIHEFTYVARLKICSILFYSILFYSILFYSILCWKC</sequence>
<organism evidence="2 3">
    <name type="scientific">Methanosarcina barkeri str. Wiesmoor</name>
    <dbReference type="NCBI Taxonomy" id="1434109"/>
    <lineage>
        <taxon>Archaea</taxon>
        <taxon>Methanobacteriati</taxon>
        <taxon>Methanobacteriota</taxon>
        <taxon>Stenosarchaea group</taxon>
        <taxon>Methanomicrobia</taxon>
        <taxon>Methanosarcinales</taxon>
        <taxon>Methanosarcinaceae</taxon>
        <taxon>Methanosarcina</taxon>
    </lineage>
</organism>
<dbReference type="PATRIC" id="fig|1434109.4.peg.1560"/>
<reference evidence="2 3" key="1">
    <citation type="submission" date="2014-07" db="EMBL/GenBank/DDBJ databases">
        <title>Methanogenic archaea and the global carbon cycle.</title>
        <authorList>
            <person name="Henriksen J.R."/>
            <person name="Luke J."/>
            <person name="Reinhart S."/>
            <person name="Benedict M.N."/>
            <person name="Youngblut N.D."/>
            <person name="Metcalf M.E."/>
            <person name="Whitaker R.J."/>
            <person name="Metcalf W.W."/>
        </authorList>
    </citation>
    <scope>NUCLEOTIDE SEQUENCE [LARGE SCALE GENOMIC DNA]</scope>
    <source>
        <strain evidence="2 3">Wiesmoor</strain>
    </source>
</reference>
<feature type="transmembrane region" description="Helical" evidence="1">
    <location>
        <begin position="23"/>
        <end position="41"/>
    </location>
</feature>
<gene>
    <name evidence="2" type="ORF">MSBRW_1241</name>
</gene>
<keyword evidence="1" id="KW-0472">Membrane</keyword>
<dbReference type="Proteomes" id="UP000033038">
    <property type="component" value="Chromosome"/>
</dbReference>
<protein>
    <submittedName>
        <fullName evidence="2">Membrane protein, putative</fullName>
    </submittedName>
</protein>
<name>A0A0E3QK75_METBA</name>
<dbReference type="HOGENOM" id="CLU_3227775_0_0_2"/>
<dbReference type="AlphaFoldDB" id="A0A0E3QK75"/>
<accession>A0A0E3QK75</accession>
<evidence type="ECO:0000256" key="1">
    <source>
        <dbReference type="SAM" id="Phobius"/>
    </source>
</evidence>